<evidence type="ECO:0000256" key="1">
    <source>
        <dbReference type="ARBA" id="ARBA00001352"/>
    </source>
</evidence>
<dbReference type="InterPro" id="IPR013785">
    <property type="entry name" value="Aldolase_TIM"/>
</dbReference>
<organism evidence="17 18">
    <name type="scientific">Fontimonas thermophila</name>
    <dbReference type="NCBI Taxonomy" id="1076937"/>
    <lineage>
        <taxon>Bacteria</taxon>
        <taxon>Pseudomonadati</taxon>
        <taxon>Pseudomonadota</taxon>
        <taxon>Gammaproteobacteria</taxon>
        <taxon>Nevskiales</taxon>
        <taxon>Nevskiaceae</taxon>
        <taxon>Fontimonas</taxon>
    </lineage>
</organism>
<dbReference type="PIRSF" id="PIRSF004911">
    <property type="entry name" value="DUF160"/>
    <property type="match status" value="1"/>
</dbReference>
<evidence type="ECO:0000256" key="4">
    <source>
        <dbReference type="ARBA" id="ARBA00008703"/>
    </source>
</evidence>
<evidence type="ECO:0000256" key="10">
    <source>
        <dbReference type="ARBA" id="ARBA00023004"/>
    </source>
</evidence>
<gene>
    <name evidence="17" type="ORF">SAMN04488120_10451</name>
</gene>
<comment type="similarity">
    <text evidence="4">Belongs to the radical SAM superfamily. KamA family.</text>
</comment>
<evidence type="ECO:0000256" key="8">
    <source>
        <dbReference type="ARBA" id="ARBA00022723"/>
    </source>
</evidence>
<proteinExistence type="inferred from homology"/>
<dbReference type="InterPro" id="IPR007197">
    <property type="entry name" value="rSAM"/>
</dbReference>
<protein>
    <recommendedName>
        <fullName evidence="5">L-lysine 2,3-aminomutase</fullName>
    </recommendedName>
    <alternativeName>
        <fullName evidence="13">EF-P post-translational modification enzyme B</fullName>
    </alternativeName>
</protein>
<dbReference type="AlphaFoldDB" id="A0A1I2IME9"/>
<dbReference type="PROSITE" id="PS51918">
    <property type="entry name" value="RADICAL_SAM"/>
    <property type="match status" value="1"/>
</dbReference>
<dbReference type="InterPro" id="IPR058240">
    <property type="entry name" value="rSAM_sf"/>
</dbReference>
<comment type="cofactor">
    <cofactor evidence="2 15">
        <name>pyridoxal 5'-phosphate</name>
        <dbReference type="ChEBI" id="CHEBI:597326"/>
    </cofactor>
</comment>
<dbReference type="STRING" id="1076937.SAMN04488120_10451"/>
<name>A0A1I2IME9_9GAMM</name>
<feature type="domain" description="Radical SAM core" evidence="16">
    <location>
        <begin position="106"/>
        <end position="321"/>
    </location>
</feature>
<evidence type="ECO:0000313" key="18">
    <source>
        <dbReference type="Proteomes" id="UP000199771"/>
    </source>
</evidence>
<sequence>MIPSPTTPRQQAPAWQHALREAFTRPDELLRFLELDPDLPALGPARLRAFPLRVPRGFARRMRKGDAQDPLFRQVWPATAEGVSASGFTVDAVGDLRKLRSGGIIHKYHGRALLVATGACAIHCRYCFRRHFPYGEHLAAREHWQAALETIAADSSLHEIILSGGDPLSLSDDKLAELADALEAIPHVRRLRVHTRQPIVLPERIDERLLAWLGRGRLTKLMVLHVNHANEIDASVVTALQPLRALGIPLLNQSVLLRGVNDSVDALAQLSERLFECGILPYYLHLLDRVQGAAHFEVEESRARALMRGLAARLPGYLVPRLVREEPGATAKTSIAW</sequence>
<feature type="binding site" evidence="14">
    <location>
        <position position="124"/>
    </location>
    <ligand>
        <name>[4Fe-4S] cluster</name>
        <dbReference type="ChEBI" id="CHEBI:49883"/>
        <note>4Fe-4S-S-AdoMet</note>
    </ligand>
</feature>
<feature type="binding site" evidence="14">
    <location>
        <position position="127"/>
    </location>
    <ligand>
        <name>[4Fe-4S] cluster</name>
        <dbReference type="ChEBI" id="CHEBI:49883"/>
        <note>4Fe-4S-S-AdoMet</note>
    </ligand>
</feature>
<keyword evidence="9 15" id="KW-0663">Pyridoxal phosphate</keyword>
<feature type="binding site" evidence="14">
    <location>
        <position position="120"/>
    </location>
    <ligand>
        <name>[4Fe-4S] cluster</name>
        <dbReference type="ChEBI" id="CHEBI:49883"/>
        <note>4Fe-4S-S-AdoMet</note>
    </ligand>
</feature>
<dbReference type="GO" id="GO:0051539">
    <property type="term" value="F:4 iron, 4 sulfur cluster binding"/>
    <property type="evidence" value="ECO:0007669"/>
    <property type="project" value="UniProtKB-KW"/>
</dbReference>
<dbReference type="NCBIfam" id="TIGR00238">
    <property type="entry name" value="KamA family radical SAM protein"/>
    <property type="match status" value="1"/>
</dbReference>
<accession>A0A1I2IME9</accession>
<dbReference type="SFLD" id="SFLDG01070">
    <property type="entry name" value="PLP-dependent"/>
    <property type="match status" value="1"/>
</dbReference>
<comment type="catalytic activity">
    <reaction evidence="1">
        <text>L-lysine = D-beta-lysine</text>
        <dbReference type="Rhea" id="RHEA:44148"/>
        <dbReference type="ChEBI" id="CHEBI:32551"/>
        <dbReference type="ChEBI" id="CHEBI:84138"/>
    </reaction>
</comment>
<evidence type="ECO:0000256" key="5">
    <source>
        <dbReference type="ARBA" id="ARBA00022363"/>
    </source>
</evidence>
<dbReference type="NCBIfam" id="TIGR03821">
    <property type="entry name" value="EFP_modif_epmB"/>
    <property type="match status" value="1"/>
</dbReference>
<evidence type="ECO:0000313" key="17">
    <source>
        <dbReference type="EMBL" id="SFF42860.1"/>
    </source>
</evidence>
<dbReference type="PANTHER" id="PTHR30538:SF1">
    <property type="entry name" value="L-LYSINE 2,3-AMINOMUTASE"/>
    <property type="match status" value="1"/>
</dbReference>
<dbReference type="CDD" id="cd01335">
    <property type="entry name" value="Radical_SAM"/>
    <property type="match status" value="1"/>
</dbReference>
<evidence type="ECO:0000256" key="12">
    <source>
        <dbReference type="ARBA" id="ARBA00023235"/>
    </source>
</evidence>
<dbReference type="PANTHER" id="PTHR30538">
    <property type="entry name" value="LYSINE 2,3-AMINOMUTASE-RELATED"/>
    <property type="match status" value="1"/>
</dbReference>
<dbReference type="SFLD" id="SFLDS00029">
    <property type="entry name" value="Radical_SAM"/>
    <property type="match status" value="1"/>
</dbReference>
<evidence type="ECO:0000256" key="6">
    <source>
        <dbReference type="ARBA" id="ARBA00022485"/>
    </source>
</evidence>
<dbReference type="Proteomes" id="UP000199771">
    <property type="component" value="Unassembled WGS sequence"/>
</dbReference>
<evidence type="ECO:0000259" key="16">
    <source>
        <dbReference type="PROSITE" id="PS51918"/>
    </source>
</evidence>
<keyword evidence="11 14" id="KW-0411">Iron-sulfur</keyword>
<feature type="modified residue" description="N6-(pyridoxal phosphate)lysine" evidence="15">
    <location>
        <position position="332"/>
    </location>
</feature>
<evidence type="ECO:0000256" key="2">
    <source>
        <dbReference type="ARBA" id="ARBA00001933"/>
    </source>
</evidence>
<evidence type="ECO:0000256" key="11">
    <source>
        <dbReference type="ARBA" id="ARBA00023014"/>
    </source>
</evidence>
<keyword evidence="6 14" id="KW-0004">4Fe-4S</keyword>
<evidence type="ECO:0000256" key="14">
    <source>
        <dbReference type="PIRSR" id="PIRSR004911-1"/>
    </source>
</evidence>
<dbReference type="GO" id="GO:0016853">
    <property type="term" value="F:isomerase activity"/>
    <property type="evidence" value="ECO:0007669"/>
    <property type="project" value="UniProtKB-KW"/>
</dbReference>
<keyword evidence="12" id="KW-0413">Isomerase</keyword>
<dbReference type="Pfam" id="PF04055">
    <property type="entry name" value="Radical_SAM"/>
    <property type="match status" value="1"/>
</dbReference>
<keyword evidence="10" id="KW-0408">Iron</keyword>
<dbReference type="SFLD" id="SFLDF00314">
    <property type="entry name" value="L-lysine_2_3-aminomutase_(yjeK"/>
    <property type="match status" value="1"/>
</dbReference>
<dbReference type="EMBL" id="FOOC01000004">
    <property type="protein sequence ID" value="SFF42860.1"/>
    <property type="molecule type" value="Genomic_DNA"/>
</dbReference>
<dbReference type="InterPro" id="IPR003739">
    <property type="entry name" value="Lys_aminomutase/Glu_NH3_mut"/>
</dbReference>
<evidence type="ECO:0000256" key="3">
    <source>
        <dbReference type="ARBA" id="ARBA00001966"/>
    </source>
</evidence>
<comment type="cofactor">
    <cofactor evidence="3">
        <name>[4Fe-4S] cluster</name>
        <dbReference type="ChEBI" id="CHEBI:49883"/>
    </cofactor>
</comment>
<keyword evidence="18" id="KW-1185">Reference proteome</keyword>
<dbReference type="InterPro" id="IPR022462">
    <property type="entry name" value="EpmB"/>
</dbReference>
<keyword evidence="8 14" id="KW-0479">Metal-binding</keyword>
<dbReference type="SUPFAM" id="SSF102114">
    <property type="entry name" value="Radical SAM enzymes"/>
    <property type="match status" value="1"/>
</dbReference>
<keyword evidence="7" id="KW-0949">S-adenosyl-L-methionine</keyword>
<evidence type="ECO:0000256" key="15">
    <source>
        <dbReference type="PIRSR" id="PIRSR603739-50"/>
    </source>
</evidence>
<dbReference type="RefSeq" id="WP_091532581.1">
    <property type="nucleotide sequence ID" value="NZ_FOOC01000004.1"/>
</dbReference>
<dbReference type="OrthoDB" id="9770937at2"/>
<evidence type="ECO:0000256" key="9">
    <source>
        <dbReference type="ARBA" id="ARBA00022898"/>
    </source>
</evidence>
<evidence type="ECO:0000256" key="13">
    <source>
        <dbReference type="ARBA" id="ARBA00030756"/>
    </source>
</evidence>
<dbReference type="Gene3D" id="3.20.20.70">
    <property type="entry name" value="Aldolase class I"/>
    <property type="match status" value="1"/>
</dbReference>
<evidence type="ECO:0000256" key="7">
    <source>
        <dbReference type="ARBA" id="ARBA00022691"/>
    </source>
</evidence>
<reference evidence="17 18" key="1">
    <citation type="submission" date="2016-10" db="EMBL/GenBank/DDBJ databases">
        <authorList>
            <person name="de Groot N.N."/>
        </authorList>
    </citation>
    <scope>NUCLEOTIDE SEQUENCE [LARGE SCALE GENOMIC DNA]</scope>
    <source>
        <strain evidence="17 18">DSM 23609</strain>
    </source>
</reference>
<dbReference type="GO" id="GO:0046872">
    <property type="term" value="F:metal ion binding"/>
    <property type="evidence" value="ECO:0007669"/>
    <property type="project" value="UniProtKB-KW"/>
</dbReference>